<dbReference type="Proteomes" id="UP000805193">
    <property type="component" value="Unassembled WGS sequence"/>
</dbReference>
<gene>
    <name evidence="1" type="ORF">HPB47_024821</name>
</gene>
<protein>
    <submittedName>
        <fullName evidence="1">Uncharacterized protein</fullName>
    </submittedName>
</protein>
<comment type="caution">
    <text evidence="1">The sequence shown here is derived from an EMBL/GenBank/DDBJ whole genome shotgun (WGS) entry which is preliminary data.</text>
</comment>
<accession>A0AC60Q538</accession>
<proteinExistence type="predicted"/>
<evidence type="ECO:0000313" key="2">
    <source>
        <dbReference type="Proteomes" id="UP000805193"/>
    </source>
</evidence>
<organism evidence="1 2">
    <name type="scientific">Ixodes persulcatus</name>
    <name type="common">Taiga tick</name>
    <dbReference type="NCBI Taxonomy" id="34615"/>
    <lineage>
        <taxon>Eukaryota</taxon>
        <taxon>Metazoa</taxon>
        <taxon>Ecdysozoa</taxon>
        <taxon>Arthropoda</taxon>
        <taxon>Chelicerata</taxon>
        <taxon>Arachnida</taxon>
        <taxon>Acari</taxon>
        <taxon>Parasitiformes</taxon>
        <taxon>Ixodida</taxon>
        <taxon>Ixodoidea</taxon>
        <taxon>Ixodidae</taxon>
        <taxon>Ixodinae</taxon>
        <taxon>Ixodes</taxon>
    </lineage>
</organism>
<evidence type="ECO:0000313" key="1">
    <source>
        <dbReference type="EMBL" id="KAG0428175.1"/>
    </source>
</evidence>
<sequence length="328" mass="35358">MACEAGERARSQDERGLERVWTPAKRLSVLESPHWRHSAGPELRFQYSHANSARASATGDRAEDSRPGSDLPTADLEVPSPAEGTFPTGAAFTSDRVGPIAQTNGSCSWRRCHGSCSNNTIRYHPSSNTSDGDIAQPPFSTLQGVSEQFKSEFLPPDYGARILDELRARTQHRDDSLVEFPRALQTLYDRADPSASDSDKVSRAIRQTHGQFHPYLRGRVFQSLDELAISPPDPGGHPGRTKISTSSTAGGLPETPHPESVTQLPPELRSNAFDAEVSGTFAGTAPGGFPTATWETMQAANSRALSALGNHTVSVLQQSWPSLTSSPA</sequence>
<reference evidence="1 2" key="1">
    <citation type="journal article" date="2020" name="Cell">
        <title>Large-Scale Comparative Analyses of Tick Genomes Elucidate Their Genetic Diversity and Vector Capacities.</title>
        <authorList>
            <consortium name="Tick Genome and Microbiome Consortium (TIGMIC)"/>
            <person name="Jia N."/>
            <person name="Wang J."/>
            <person name="Shi W."/>
            <person name="Du L."/>
            <person name="Sun Y."/>
            <person name="Zhan W."/>
            <person name="Jiang J.F."/>
            <person name="Wang Q."/>
            <person name="Zhang B."/>
            <person name="Ji P."/>
            <person name="Bell-Sakyi L."/>
            <person name="Cui X.M."/>
            <person name="Yuan T.T."/>
            <person name="Jiang B.G."/>
            <person name="Yang W.F."/>
            <person name="Lam T.T."/>
            <person name="Chang Q.C."/>
            <person name="Ding S.J."/>
            <person name="Wang X.J."/>
            <person name="Zhu J.G."/>
            <person name="Ruan X.D."/>
            <person name="Zhao L."/>
            <person name="Wei J.T."/>
            <person name="Ye R.Z."/>
            <person name="Que T.C."/>
            <person name="Du C.H."/>
            <person name="Zhou Y.H."/>
            <person name="Cheng J.X."/>
            <person name="Dai P.F."/>
            <person name="Guo W.B."/>
            <person name="Han X.H."/>
            <person name="Huang E.J."/>
            <person name="Li L.F."/>
            <person name="Wei W."/>
            <person name="Gao Y.C."/>
            <person name="Liu J.Z."/>
            <person name="Shao H.Z."/>
            <person name="Wang X."/>
            <person name="Wang C.C."/>
            <person name="Yang T.C."/>
            <person name="Huo Q.B."/>
            <person name="Li W."/>
            <person name="Chen H.Y."/>
            <person name="Chen S.E."/>
            <person name="Zhou L.G."/>
            <person name="Ni X.B."/>
            <person name="Tian J.H."/>
            <person name="Sheng Y."/>
            <person name="Liu T."/>
            <person name="Pan Y.S."/>
            <person name="Xia L.Y."/>
            <person name="Li J."/>
            <person name="Zhao F."/>
            <person name="Cao W.C."/>
        </authorList>
    </citation>
    <scope>NUCLEOTIDE SEQUENCE [LARGE SCALE GENOMIC DNA]</scope>
    <source>
        <strain evidence="1">Iper-2018</strain>
    </source>
</reference>
<dbReference type="EMBL" id="JABSTQ010009557">
    <property type="protein sequence ID" value="KAG0428175.1"/>
    <property type="molecule type" value="Genomic_DNA"/>
</dbReference>
<keyword evidence="2" id="KW-1185">Reference proteome</keyword>
<name>A0AC60Q538_IXOPE</name>